<evidence type="ECO:0000259" key="1">
    <source>
        <dbReference type="Pfam" id="PF13460"/>
    </source>
</evidence>
<organism evidence="2 3">
    <name type="scientific">Niveomyces insectorum RCEF 264</name>
    <dbReference type="NCBI Taxonomy" id="1081102"/>
    <lineage>
        <taxon>Eukaryota</taxon>
        <taxon>Fungi</taxon>
        <taxon>Dikarya</taxon>
        <taxon>Ascomycota</taxon>
        <taxon>Pezizomycotina</taxon>
        <taxon>Sordariomycetes</taxon>
        <taxon>Hypocreomycetidae</taxon>
        <taxon>Hypocreales</taxon>
        <taxon>Cordycipitaceae</taxon>
        <taxon>Niveomyces</taxon>
    </lineage>
</organism>
<dbReference type="GO" id="GO:0004029">
    <property type="term" value="F:aldehyde dehydrogenase (NAD+) activity"/>
    <property type="evidence" value="ECO:0007669"/>
    <property type="project" value="TreeGrafter"/>
</dbReference>
<dbReference type="OrthoDB" id="10262413at2759"/>
<proteinExistence type="predicted"/>
<evidence type="ECO:0000313" key="2">
    <source>
        <dbReference type="EMBL" id="OAA62065.1"/>
    </source>
</evidence>
<keyword evidence="3" id="KW-1185">Reference proteome</keyword>
<gene>
    <name evidence="2" type="ORF">SPI_04924</name>
</gene>
<dbReference type="EMBL" id="AZHD01000007">
    <property type="protein sequence ID" value="OAA62065.1"/>
    <property type="molecule type" value="Genomic_DNA"/>
</dbReference>
<dbReference type="Gene3D" id="3.40.50.720">
    <property type="entry name" value="NAD(P)-binding Rossmann-like Domain"/>
    <property type="match status" value="2"/>
</dbReference>
<dbReference type="STRING" id="1081102.A0A167UZM3"/>
<reference evidence="2 3" key="1">
    <citation type="journal article" date="2016" name="Genome Biol. Evol.">
        <title>Divergent and convergent evolution of fungal pathogenicity.</title>
        <authorList>
            <person name="Shang Y."/>
            <person name="Xiao G."/>
            <person name="Zheng P."/>
            <person name="Cen K."/>
            <person name="Zhan S."/>
            <person name="Wang C."/>
        </authorList>
    </citation>
    <scope>NUCLEOTIDE SEQUENCE [LARGE SCALE GENOMIC DNA]</scope>
    <source>
        <strain evidence="2 3">RCEF 264</strain>
    </source>
</reference>
<dbReference type="Pfam" id="PF13460">
    <property type="entry name" value="NAD_binding_10"/>
    <property type="match status" value="1"/>
</dbReference>
<name>A0A167UZM3_9HYPO</name>
<protein>
    <submittedName>
        <fullName evidence="2">NAD-dependent epimerase/dehydratase</fullName>
    </submittedName>
</protein>
<dbReference type="PANTHER" id="PTHR48079:SF6">
    <property type="entry name" value="NAD(P)-BINDING DOMAIN-CONTAINING PROTEIN-RELATED"/>
    <property type="match status" value="1"/>
</dbReference>
<dbReference type="InterPro" id="IPR036291">
    <property type="entry name" value="NAD(P)-bd_dom_sf"/>
</dbReference>
<dbReference type="AlphaFoldDB" id="A0A167UZM3"/>
<dbReference type="Proteomes" id="UP000076874">
    <property type="component" value="Unassembled WGS sequence"/>
</dbReference>
<sequence length="367" mass="38852">MSSPKIFLTGVTGYIGGDLFFVLYDAHPNYDYTLLVRNEARADTVRKAYPDAKNIHFALGSLQDADVVSAAAAAADVVIHTGNSADDEPSTKAIVDGLVKGHTSSNPGVYIHVTGTALLTWYDVHHKRFGQPPREDQVFDDWDGVARLVDTMPDDAPHRNVDKIVLAAARAHPAAVRTALVAPSTIYGRGRGPGNQFSIQVPAIAAYLLQQGFAPIAAGSGETIWNNVHIHDVSRALVALVEAALAPATRDDTAPATAVFGPHAYYILENGTHLWSDVARALADTAAAQGFISSDTSVTVQSVSLADLTKPGGMSEAGLSLGTNSGGHAVRARKLLHWTPQEASLLESIPDTLATEATRLGIKPTKK</sequence>
<dbReference type="InterPro" id="IPR051783">
    <property type="entry name" value="NAD(P)-dependent_oxidoreduct"/>
</dbReference>
<feature type="domain" description="NAD(P)-binding" evidence="1">
    <location>
        <begin position="10"/>
        <end position="99"/>
    </location>
</feature>
<comment type="caution">
    <text evidence="2">The sequence shown here is derived from an EMBL/GenBank/DDBJ whole genome shotgun (WGS) entry which is preliminary data.</text>
</comment>
<dbReference type="GO" id="GO:0005737">
    <property type="term" value="C:cytoplasm"/>
    <property type="evidence" value="ECO:0007669"/>
    <property type="project" value="TreeGrafter"/>
</dbReference>
<evidence type="ECO:0000313" key="3">
    <source>
        <dbReference type="Proteomes" id="UP000076874"/>
    </source>
</evidence>
<dbReference type="SUPFAM" id="SSF51735">
    <property type="entry name" value="NAD(P)-binding Rossmann-fold domains"/>
    <property type="match status" value="1"/>
</dbReference>
<dbReference type="PANTHER" id="PTHR48079">
    <property type="entry name" value="PROTEIN YEEZ"/>
    <property type="match status" value="1"/>
</dbReference>
<accession>A0A167UZM3</accession>
<dbReference type="InterPro" id="IPR016040">
    <property type="entry name" value="NAD(P)-bd_dom"/>
</dbReference>